<feature type="chain" id="PRO_5046306522" description="Yeast cell wall synthesis Kre9/Knh1-like N-terminal domain-containing protein" evidence="2">
    <location>
        <begin position="19"/>
        <end position="119"/>
    </location>
</feature>
<keyword evidence="5" id="KW-1185">Reference proteome</keyword>
<dbReference type="EMBL" id="JBBXMP010000609">
    <property type="protein sequence ID" value="KAL0057261.1"/>
    <property type="molecule type" value="Genomic_DNA"/>
</dbReference>
<evidence type="ECO:0000259" key="3">
    <source>
        <dbReference type="Pfam" id="PF10342"/>
    </source>
</evidence>
<gene>
    <name evidence="4" type="ORF">AAF712_016106</name>
</gene>
<protein>
    <recommendedName>
        <fullName evidence="3">Yeast cell wall synthesis Kre9/Knh1-like N-terminal domain-containing protein</fullName>
    </recommendedName>
</protein>
<comment type="caution">
    <text evidence="4">The sequence shown here is derived from an EMBL/GenBank/DDBJ whole genome shotgun (WGS) entry which is preliminary data.</text>
</comment>
<keyword evidence="1 2" id="KW-0732">Signal</keyword>
<evidence type="ECO:0000313" key="5">
    <source>
        <dbReference type="Proteomes" id="UP001437256"/>
    </source>
</evidence>
<sequence>MVALKSLVALAFASYASARISISGPSNPVAGAQTDIAWVSSPGDADNFTLFLLDFDRLPFSLHQNFGEIQTAEGKATITFKADLPTNLNYVFRAVNSTWVDFVYSTSEVFRLRSAGTQL</sequence>
<proteinExistence type="predicted"/>
<feature type="signal peptide" evidence="2">
    <location>
        <begin position="1"/>
        <end position="18"/>
    </location>
</feature>
<dbReference type="InterPro" id="IPR018466">
    <property type="entry name" value="Kre9/Knh1-like_N"/>
</dbReference>
<feature type="domain" description="Yeast cell wall synthesis Kre9/Knh1-like N-terminal" evidence="3">
    <location>
        <begin position="30"/>
        <end position="110"/>
    </location>
</feature>
<reference evidence="4 5" key="1">
    <citation type="submission" date="2024-05" db="EMBL/GenBank/DDBJ databases">
        <title>A draft genome resource for the thread blight pathogen Marasmius tenuissimus strain MS-2.</title>
        <authorList>
            <person name="Yulfo-Soto G.E."/>
            <person name="Baruah I.K."/>
            <person name="Amoako-Attah I."/>
            <person name="Bukari Y."/>
            <person name="Meinhardt L.W."/>
            <person name="Bailey B.A."/>
            <person name="Cohen S.P."/>
        </authorList>
    </citation>
    <scope>NUCLEOTIDE SEQUENCE [LARGE SCALE GENOMIC DNA]</scope>
    <source>
        <strain evidence="4 5">MS-2</strain>
    </source>
</reference>
<evidence type="ECO:0000313" key="4">
    <source>
        <dbReference type="EMBL" id="KAL0057261.1"/>
    </source>
</evidence>
<name>A0ABR2Z6J5_9AGAR</name>
<dbReference type="Pfam" id="PF10342">
    <property type="entry name" value="Kre9_KNH"/>
    <property type="match status" value="1"/>
</dbReference>
<organism evidence="4 5">
    <name type="scientific">Marasmius tenuissimus</name>
    <dbReference type="NCBI Taxonomy" id="585030"/>
    <lineage>
        <taxon>Eukaryota</taxon>
        <taxon>Fungi</taxon>
        <taxon>Dikarya</taxon>
        <taxon>Basidiomycota</taxon>
        <taxon>Agaricomycotina</taxon>
        <taxon>Agaricomycetes</taxon>
        <taxon>Agaricomycetidae</taxon>
        <taxon>Agaricales</taxon>
        <taxon>Marasmiineae</taxon>
        <taxon>Marasmiaceae</taxon>
        <taxon>Marasmius</taxon>
    </lineage>
</organism>
<evidence type="ECO:0000256" key="2">
    <source>
        <dbReference type="SAM" id="SignalP"/>
    </source>
</evidence>
<dbReference type="Proteomes" id="UP001437256">
    <property type="component" value="Unassembled WGS sequence"/>
</dbReference>
<evidence type="ECO:0000256" key="1">
    <source>
        <dbReference type="ARBA" id="ARBA00022729"/>
    </source>
</evidence>
<accession>A0ABR2Z6J5</accession>